<evidence type="ECO:0000313" key="1">
    <source>
        <dbReference type="EMBL" id="KIK76681.1"/>
    </source>
</evidence>
<accession>A0A0D0CZG3</accession>
<name>A0A0D0CZG3_9AGAM</name>
<dbReference type="HOGENOM" id="CLU_2813132_0_0_1"/>
<evidence type="ECO:0000313" key="2">
    <source>
        <dbReference type="Proteomes" id="UP000054538"/>
    </source>
</evidence>
<dbReference type="InParanoid" id="A0A0D0CZG3"/>
<dbReference type="Proteomes" id="UP000054538">
    <property type="component" value="Unassembled WGS sequence"/>
</dbReference>
<dbReference type="AlphaFoldDB" id="A0A0D0CZG3"/>
<reference evidence="1 2" key="1">
    <citation type="submission" date="2014-04" db="EMBL/GenBank/DDBJ databases">
        <authorList>
            <consortium name="DOE Joint Genome Institute"/>
            <person name="Kuo A."/>
            <person name="Kohler A."/>
            <person name="Jargeat P."/>
            <person name="Nagy L.G."/>
            <person name="Floudas D."/>
            <person name="Copeland A."/>
            <person name="Barry K.W."/>
            <person name="Cichocki N."/>
            <person name="Veneault-Fourrey C."/>
            <person name="LaButti K."/>
            <person name="Lindquist E.A."/>
            <person name="Lipzen A."/>
            <person name="Lundell T."/>
            <person name="Morin E."/>
            <person name="Murat C."/>
            <person name="Sun H."/>
            <person name="Tunlid A."/>
            <person name="Henrissat B."/>
            <person name="Grigoriev I.V."/>
            <person name="Hibbett D.S."/>
            <person name="Martin F."/>
            <person name="Nordberg H.P."/>
            <person name="Cantor M.N."/>
            <person name="Hua S.X."/>
        </authorList>
    </citation>
    <scope>NUCLEOTIDE SEQUENCE [LARGE SCALE GENOMIC DNA]</scope>
    <source>
        <strain evidence="1 2">Ve08.2h10</strain>
    </source>
</reference>
<keyword evidence="2" id="KW-1185">Reference proteome</keyword>
<dbReference type="EMBL" id="KN827351">
    <property type="protein sequence ID" value="KIK76681.1"/>
    <property type="molecule type" value="Genomic_DNA"/>
</dbReference>
<organism evidence="1 2">
    <name type="scientific">Paxillus rubicundulus Ve08.2h10</name>
    <dbReference type="NCBI Taxonomy" id="930991"/>
    <lineage>
        <taxon>Eukaryota</taxon>
        <taxon>Fungi</taxon>
        <taxon>Dikarya</taxon>
        <taxon>Basidiomycota</taxon>
        <taxon>Agaricomycotina</taxon>
        <taxon>Agaricomycetes</taxon>
        <taxon>Agaricomycetidae</taxon>
        <taxon>Boletales</taxon>
        <taxon>Paxilineae</taxon>
        <taxon>Paxillaceae</taxon>
        <taxon>Paxillus</taxon>
    </lineage>
</organism>
<protein>
    <submittedName>
        <fullName evidence="1">Uncharacterized protein</fullName>
    </submittedName>
</protein>
<sequence length="67" mass="7599">MDCNGPVQRLFYIPNLHNERLYLPAEPHSFFEFALEAQVDAAATINLTQVRAQSGTRGRLGRLRVDL</sequence>
<proteinExistence type="predicted"/>
<reference evidence="2" key="2">
    <citation type="submission" date="2015-01" db="EMBL/GenBank/DDBJ databases">
        <title>Evolutionary Origins and Diversification of the Mycorrhizal Mutualists.</title>
        <authorList>
            <consortium name="DOE Joint Genome Institute"/>
            <consortium name="Mycorrhizal Genomics Consortium"/>
            <person name="Kohler A."/>
            <person name="Kuo A."/>
            <person name="Nagy L.G."/>
            <person name="Floudas D."/>
            <person name="Copeland A."/>
            <person name="Barry K.W."/>
            <person name="Cichocki N."/>
            <person name="Veneault-Fourrey C."/>
            <person name="LaButti K."/>
            <person name="Lindquist E.A."/>
            <person name="Lipzen A."/>
            <person name="Lundell T."/>
            <person name="Morin E."/>
            <person name="Murat C."/>
            <person name="Riley R."/>
            <person name="Ohm R."/>
            <person name="Sun H."/>
            <person name="Tunlid A."/>
            <person name="Henrissat B."/>
            <person name="Grigoriev I.V."/>
            <person name="Hibbett D.S."/>
            <person name="Martin F."/>
        </authorList>
    </citation>
    <scope>NUCLEOTIDE SEQUENCE [LARGE SCALE GENOMIC DNA]</scope>
    <source>
        <strain evidence="2">Ve08.2h10</strain>
    </source>
</reference>
<gene>
    <name evidence="1" type="ORF">PAXRUDRAFT_417586</name>
</gene>